<dbReference type="Proteomes" id="UP000310189">
    <property type="component" value="Unassembled WGS sequence"/>
</dbReference>
<reference evidence="2 3" key="1">
    <citation type="submission" date="2019-03" db="EMBL/GenBank/DDBJ databases">
        <title>Sequencing 23 genomes of Wallemia ichthyophaga.</title>
        <authorList>
            <person name="Gostincar C."/>
        </authorList>
    </citation>
    <scope>NUCLEOTIDE SEQUENCE [LARGE SCALE GENOMIC DNA]</scope>
    <source>
        <strain evidence="2 3">EXF-5753</strain>
    </source>
</reference>
<sequence length="261" mass="30073">MTGDLSDRELAEILTRDSLAGAESSNTQPRAINQRFLLNTLRSVDEHNRGTRTSSGAGGSAGVGTSSDVKNTQDESRDHRTSDSRSFADFSKKKRKREDKGDKRRKKESKESAKAPKSNPFESKMDKYFERDYDPSTDYNLPDDANDEDFDSWNVMLENVRERNKLKQEREAELWEEEKKRERDRENQKLGREKAKIAKLLGPEAEKEYQRRRKEEKRARKEQAKESIKNEVINSVQGGSDLMAMEYGKKGSTRAWDVGKK</sequence>
<proteinExistence type="predicted"/>
<comment type="caution">
    <text evidence="2">The sequence shown here is derived from an EMBL/GenBank/DDBJ whole genome shotgun (WGS) entry which is preliminary data.</text>
</comment>
<dbReference type="AlphaFoldDB" id="A0A4T0FK18"/>
<keyword evidence="3" id="KW-1185">Reference proteome</keyword>
<dbReference type="EMBL" id="SPNW01000037">
    <property type="protein sequence ID" value="TIA88538.1"/>
    <property type="molecule type" value="Genomic_DNA"/>
</dbReference>
<protein>
    <submittedName>
        <fullName evidence="2">Uncharacterized protein</fullName>
    </submittedName>
</protein>
<feature type="region of interest" description="Disordered" evidence="1">
    <location>
        <begin position="168"/>
        <end position="261"/>
    </location>
</feature>
<feature type="compositionally biased region" description="Basic and acidic residues" evidence="1">
    <location>
        <begin position="98"/>
        <end position="114"/>
    </location>
</feature>
<dbReference type="PANTHER" id="PTHR40132:SF1">
    <property type="entry name" value="PRE-MRNA-SPLICING FACTOR 38B"/>
    <property type="match status" value="1"/>
</dbReference>
<feature type="compositionally biased region" description="Basic and acidic residues" evidence="1">
    <location>
        <begin position="71"/>
        <end position="83"/>
    </location>
</feature>
<name>A0A4T0FK18_9BASI</name>
<dbReference type="OrthoDB" id="2431475at2759"/>
<feature type="compositionally biased region" description="Basic and acidic residues" evidence="1">
    <location>
        <begin position="216"/>
        <end position="229"/>
    </location>
</feature>
<accession>A0A4T0FK18</accession>
<evidence type="ECO:0000313" key="3">
    <source>
        <dbReference type="Proteomes" id="UP000310189"/>
    </source>
</evidence>
<gene>
    <name evidence="2" type="ORF">E3P99_02564</name>
</gene>
<feature type="region of interest" description="Disordered" evidence="1">
    <location>
        <begin position="43"/>
        <end position="147"/>
    </location>
</feature>
<evidence type="ECO:0000256" key="1">
    <source>
        <dbReference type="SAM" id="MobiDB-lite"/>
    </source>
</evidence>
<dbReference type="PANTHER" id="PTHR40132">
    <property type="entry name" value="PRE-MRNA-SPLICING FACTOR 38B"/>
    <property type="match status" value="1"/>
</dbReference>
<feature type="compositionally biased region" description="Basic and acidic residues" evidence="1">
    <location>
        <begin position="123"/>
        <end position="134"/>
    </location>
</feature>
<feature type="compositionally biased region" description="Basic and acidic residues" evidence="1">
    <location>
        <begin position="168"/>
        <end position="196"/>
    </location>
</feature>
<organism evidence="2 3">
    <name type="scientific">Wallemia hederae</name>
    <dbReference type="NCBI Taxonomy" id="1540922"/>
    <lineage>
        <taxon>Eukaryota</taxon>
        <taxon>Fungi</taxon>
        <taxon>Dikarya</taxon>
        <taxon>Basidiomycota</taxon>
        <taxon>Wallemiomycotina</taxon>
        <taxon>Wallemiomycetes</taxon>
        <taxon>Wallemiales</taxon>
        <taxon>Wallemiaceae</taxon>
        <taxon>Wallemia</taxon>
    </lineage>
</organism>
<evidence type="ECO:0000313" key="2">
    <source>
        <dbReference type="EMBL" id="TIA88538.1"/>
    </source>
</evidence>